<feature type="transmembrane region" description="Helical" evidence="1">
    <location>
        <begin position="66"/>
        <end position="85"/>
    </location>
</feature>
<dbReference type="AlphaFoldDB" id="A0A202BDJ3"/>
<feature type="transmembrane region" description="Helical" evidence="1">
    <location>
        <begin position="34"/>
        <end position="54"/>
    </location>
</feature>
<keyword evidence="1" id="KW-0472">Membrane</keyword>
<dbReference type="RefSeq" id="WP_087697487.1">
    <property type="nucleotide sequence ID" value="NZ_NHOO01000004.1"/>
</dbReference>
<keyword evidence="3" id="KW-1185">Reference proteome</keyword>
<evidence type="ECO:0000313" key="2">
    <source>
        <dbReference type="EMBL" id="OVE49425.1"/>
    </source>
</evidence>
<keyword evidence="1" id="KW-0812">Transmembrane</keyword>
<protein>
    <submittedName>
        <fullName evidence="2">Uncharacterized protein</fullName>
    </submittedName>
</protein>
<dbReference type="EMBL" id="NHOO01000004">
    <property type="protein sequence ID" value="OVE49425.1"/>
    <property type="molecule type" value="Genomic_DNA"/>
</dbReference>
<sequence length="113" mass="12442">MTRYSKRVGDGVTAHYNSAEELQRANDREFESKVRGFGLLVGLVGGGWLTWSAIMSHGGAEWPKFLRLLVTLIGAAVSGGALYFLSMYIVLAMFVAVVGWLIWGGMKWLWSAV</sequence>
<evidence type="ECO:0000313" key="3">
    <source>
        <dbReference type="Proteomes" id="UP000196342"/>
    </source>
</evidence>
<reference evidence="2 3" key="1">
    <citation type="submission" date="2017-05" db="EMBL/GenBank/DDBJ databases">
        <title>Chromobacterium violaceum GHPS1 isolated from Hydrocarbon polluted soil in French Guiana display an awesome secondary metabolite arsenal and a battery of drug and heavy-metal-resistance and detoxification of xenobiotics proteins.</title>
        <authorList>
            <person name="Belbahri L."/>
        </authorList>
    </citation>
    <scope>NUCLEOTIDE SEQUENCE [LARGE SCALE GENOMIC DNA]</scope>
    <source>
        <strain evidence="2 3">GHPS1</strain>
    </source>
</reference>
<keyword evidence="1" id="KW-1133">Transmembrane helix</keyword>
<proteinExistence type="predicted"/>
<accession>A0A202BDJ3</accession>
<feature type="transmembrane region" description="Helical" evidence="1">
    <location>
        <begin position="90"/>
        <end position="110"/>
    </location>
</feature>
<evidence type="ECO:0000256" key="1">
    <source>
        <dbReference type="SAM" id="Phobius"/>
    </source>
</evidence>
<gene>
    <name evidence="2" type="ORF">CBW21_05955</name>
</gene>
<comment type="caution">
    <text evidence="2">The sequence shown here is derived from an EMBL/GenBank/DDBJ whole genome shotgun (WGS) entry which is preliminary data.</text>
</comment>
<dbReference type="Proteomes" id="UP000196342">
    <property type="component" value="Unassembled WGS sequence"/>
</dbReference>
<organism evidence="2 3">
    <name type="scientific">Chromobacterium violaceum</name>
    <dbReference type="NCBI Taxonomy" id="536"/>
    <lineage>
        <taxon>Bacteria</taxon>
        <taxon>Pseudomonadati</taxon>
        <taxon>Pseudomonadota</taxon>
        <taxon>Betaproteobacteria</taxon>
        <taxon>Neisseriales</taxon>
        <taxon>Chromobacteriaceae</taxon>
        <taxon>Chromobacterium</taxon>
    </lineage>
</organism>
<name>A0A202BDJ3_CHRVL</name>